<organism evidence="3 4">
    <name type="scientific">Enterovirga rhinocerotis</name>
    <dbReference type="NCBI Taxonomy" id="1339210"/>
    <lineage>
        <taxon>Bacteria</taxon>
        <taxon>Pseudomonadati</taxon>
        <taxon>Pseudomonadota</taxon>
        <taxon>Alphaproteobacteria</taxon>
        <taxon>Hyphomicrobiales</taxon>
        <taxon>Methylobacteriaceae</taxon>
        <taxon>Enterovirga</taxon>
    </lineage>
</organism>
<feature type="region of interest" description="Disordered" evidence="1">
    <location>
        <begin position="1112"/>
        <end position="1137"/>
    </location>
</feature>
<gene>
    <name evidence="3" type="ORF">EV668_3395</name>
</gene>
<accession>A0A4R7BT66</accession>
<dbReference type="Proteomes" id="UP000295122">
    <property type="component" value="Unassembled WGS sequence"/>
</dbReference>
<proteinExistence type="predicted"/>
<feature type="region of interest" description="Disordered" evidence="1">
    <location>
        <begin position="271"/>
        <end position="342"/>
    </location>
</feature>
<reference evidence="3 4" key="1">
    <citation type="submission" date="2019-03" db="EMBL/GenBank/DDBJ databases">
        <title>Genomic Encyclopedia of Type Strains, Phase IV (KMG-IV): sequencing the most valuable type-strain genomes for metagenomic binning, comparative biology and taxonomic classification.</title>
        <authorList>
            <person name="Goeker M."/>
        </authorList>
    </citation>
    <scope>NUCLEOTIDE SEQUENCE [LARGE SCALE GENOMIC DNA]</scope>
    <source>
        <strain evidence="3 4">DSM 25903</strain>
    </source>
</reference>
<dbReference type="AlphaFoldDB" id="A0A4R7BT66"/>
<dbReference type="RefSeq" id="WP_133772200.1">
    <property type="nucleotide sequence ID" value="NZ_SNZR01000014.1"/>
</dbReference>
<keyword evidence="4" id="KW-1185">Reference proteome</keyword>
<protein>
    <recommendedName>
        <fullName evidence="5">Tetratricopeptide repeat protein</fullName>
    </recommendedName>
</protein>
<evidence type="ECO:0000256" key="1">
    <source>
        <dbReference type="SAM" id="MobiDB-lite"/>
    </source>
</evidence>
<sequence length="1137" mass="120958">MRHLGRRLVPHPILGLRTAALAAGLAALLASAAAQARDVTIRGQAMQGFGRIELRFDASTKVTLRNTGSVLVVGFAEPTSIRSEKLLAELGGYVANARRDPDRTGLRLALPRPYKANLLEAGERVFIDLLPENWAGLPPGLPPEVVAELAARARAAEETLRAEQSRRARPRGVVALRLAERPDRTRLVFEAGLGAPIRVEETGGVLEGWFEGNVGFESGGNRAKSAAGVAEFEAEDDASGVRIWLKAAPGRVLRHFIEDGSLVADLLAPEPPADTSVPTPVATAPGSERLSAPATAPGLAAETRPASPARPEPPRAAPARSVAGPAGEPFSIPLGPETPAATPAPVTATFGETAGASVLAIPFREKTAAAAFERGGRVTVVFQSAAPVAIGTEEAARRALGFESVRQDGPFSILSFGSQPERPIRLAREGTGWTILRGGISAAPPDDLLVTRAAAEDGRSEVAVALGDATAVRWLLSVDDTPLAIVPTTGRQGMATGRRFVEFSLLPTIQGVVVQPNADEVQVTLGRGGVLVSRRSGLSLSALGRGGAAGRRMPLLVSAETWSEATGGDVLARIREQVAVAAEAPRSDRSAARLALATTLLSNGLNHEAAGLLAVAAQEDPVFARGREALLMAGIAAVRARRDAAARVHLTDEILAGDPEAGLWRAVLDARARNWPQALAAIRRAEPVLSRYPDDIAGQFRLTMLRAALGAGDLEAAQAAVFALQQLPAGTVERDQSDLAEALLDEAAGRTDQALAIYERLGSSLLPAVAAESSLRLVVLGRRQARITAADAVRRLEALSLSWRGDEIELGTLAQLARLYGETGRWRDMLTLARTADARFPDHDTTRTLHDETVRRFEALFLGSDRGGIDAVEYLALYYDFREFSPAGRRGDEIVRRIADRLVELDLLDQAATLLQHQVDRRLTGLPRSIVATRLATIRLMNGKPALALAVLAGSRMAELPPPVRRLRHMIEAQAQADLTRVDLALEAIEGEDGADFDRLRAGILFGARRWREAGDAFEGLVGTRWQGKEPLAAEDRQDVVRAVLAGVMAGEWMSLDRIRAKFAAKMGDSPDATLFDALIRSRSIETPEFKAALRDASRAGSLRRFLGDWASVSDLPGEPAEEAGREAGRESAPGPG</sequence>
<feature type="compositionally biased region" description="Low complexity" evidence="1">
    <location>
        <begin position="317"/>
        <end position="327"/>
    </location>
</feature>
<name>A0A4R7BT66_9HYPH</name>
<comment type="caution">
    <text evidence="3">The sequence shown here is derived from an EMBL/GenBank/DDBJ whole genome shotgun (WGS) entry which is preliminary data.</text>
</comment>
<dbReference type="OrthoDB" id="7431909at2"/>
<evidence type="ECO:0008006" key="5">
    <source>
        <dbReference type="Google" id="ProtNLM"/>
    </source>
</evidence>
<dbReference type="EMBL" id="SNZR01000014">
    <property type="protein sequence ID" value="TDR88910.1"/>
    <property type="molecule type" value="Genomic_DNA"/>
</dbReference>
<evidence type="ECO:0000256" key="2">
    <source>
        <dbReference type="SAM" id="SignalP"/>
    </source>
</evidence>
<evidence type="ECO:0000313" key="4">
    <source>
        <dbReference type="Proteomes" id="UP000295122"/>
    </source>
</evidence>
<keyword evidence="2" id="KW-0732">Signal</keyword>
<feature type="chain" id="PRO_5020378118" description="Tetratricopeptide repeat protein" evidence="2">
    <location>
        <begin position="37"/>
        <end position="1137"/>
    </location>
</feature>
<feature type="signal peptide" evidence="2">
    <location>
        <begin position="1"/>
        <end position="36"/>
    </location>
</feature>
<evidence type="ECO:0000313" key="3">
    <source>
        <dbReference type="EMBL" id="TDR88910.1"/>
    </source>
</evidence>